<evidence type="ECO:0000313" key="1">
    <source>
        <dbReference type="EMBL" id="MDX8487573.1"/>
    </source>
</evidence>
<reference evidence="1 2" key="1">
    <citation type="submission" date="2023-08" db="EMBL/GenBank/DDBJ databases">
        <title>Implementing the SeqCode for naming new Mesorhizobium species isolated from Vachellia karroo root nodules.</title>
        <authorList>
            <person name="Van Lill M."/>
        </authorList>
    </citation>
    <scope>NUCLEOTIDE SEQUENCE [LARGE SCALE GENOMIC DNA]</scope>
    <source>
        <strain evidence="1 2">VK2B</strain>
    </source>
</reference>
<sequence>MVYVSERPKGTRRFPYFAHRQGEGAGCPWHPASKLTPDEARAAQYKGNQVSAAHEFLCAELARLVRLDARFQAVEIDRTYIAGDDGQGGRYPDVRFHWKGFPECVCEVQLSNTFQPEISERGIFYEGKGMPLVWILHGVEPRLENLPSSFRDVILRHKNNAFALDQEAVTASEREKTLVLKCFLLKAGAVVETHLVRFDALTFPKRGLPYYRNMLLPDIEAFRARRRPWIDALKELKAETDGNWYADHMALPKVVEAFNTLPLAPESPEARYNFARLVAITMTLLHEAGGRYQDLVYRQMPNATAALNTFLSRGGPQQRCADVLRMLIDRTALANILRFTVKQHIVKAIALEPDQQVQPHHPFYDSLSWLVPEVFNDAVREELEQSGTLPGWASAVPVAVTSQFGSLDRSRHSKVNEGCE</sequence>
<comment type="caution">
    <text evidence="1">The sequence shown here is derived from an EMBL/GenBank/DDBJ whole genome shotgun (WGS) entry which is preliminary data.</text>
</comment>
<name>A0ABU4YKT2_9HYPH</name>
<dbReference type="Proteomes" id="UP001280156">
    <property type="component" value="Unassembled WGS sequence"/>
</dbReference>
<organism evidence="1 2">
    <name type="scientific">Mesorhizobium humile</name>
    <dbReference type="NCBI Taxonomy" id="3072313"/>
    <lineage>
        <taxon>Bacteria</taxon>
        <taxon>Pseudomonadati</taxon>
        <taxon>Pseudomonadota</taxon>
        <taxon>Alphaproteobacteria</taxon>
        <taxon>Hyphomicrobiales</taxon>
        <taxon>Phyllobacteriaceae</taxon>
        <taxon>Mesorhizobium</taxon>
    </lineage>
</organism>
<dbReference type="RefSeq" id="WP_320297822.1">
    <property type="nucleotide sequence ID" value="NZ_JAVIIU010000013.1"/>
</dbReference>
<dbReference type="EMBL" id="JAVIIV010000014">
    <property type="protein sequence ID" value="MDX8487573.1"/>
    <property type="molecule type" value="Genomic_DNA"/>
</dbReference>
<keyword evidence="2" id="KW-1185">Reference proteome</keyword>
<gene>
    <name evidence="1" type="ORF">RFM52_20440</name>
</gene>
<evidence type="ECO:0000313" key="2">
    <source>
        <dbReference type="Proteomes" id="UP001280156"/>
    </source>
</evidence>
<accession>A0ABU4YKT2</accession>
<protein>
    <submittedName>
        <fullName evidence="1">Uncharacterized protein</fullName>
    </submittedName>
</protein>
<proteinExistence type="predicted"/>